<dbReference type="Gene3D" id="1.20.58.80">
    <property type="entry name" value="Phosphotransferase system, lactose/cellobiose-type IIA subunit"/>
    <property type="match status" value="1"/>
</dbReference>
<accession>A0AAW1M3L5</accession>
<dbReference type="Proteomes" id="UP001458880">
    <property type="component" value="Unassembled WGS sequence"/>
</dbReference>
<dbReference type="Pfam" id="PF04212">
    <property type="entry name" value="MIT"/>
    <property type="match status" value="1"/>
</dbReference>
<dbReference type="CDD" id="cd02685">
    <property type="entry name" value="MIT_C"/>
    <property type="match status" value="1"/>
</dbReference>
<name>A0AAW1M3L5_POPJA</name>
<dbReference type="InterPro" id="IPR052817">
    <property type="entry name" value="MIT_domain_contain_protein1"/>
</dbReference>
<dbReference type="InterPro" id="IPR032341">
    <property type="entry name" value="MITD1_C"/>
</dbReference>
<protein>
    <submittedName>
        <fullName evidence="2">Phospholipase D-like domain at C-terminus of MIT</fullName>
    </submittedName>
</protein>
<dbReference type="Pfam" id="PF16565">
    <property type="entry name" value="MIT_C"/>
    <property type="match status" value="1"/>
</dbReference>
<dbReference type="Gene3D" id="3.30.870.30">
    <property type="entry name" value="MITD, C-terminal phospholipase D-like domain"/>
    <property type="match status" value="1"/>
</dbReference>
<comment type="caution">
    <text evidence="2">The sequence shown here is derived from an EMBL/GenBank/DDBJ whole genome shotgun (WGS) entry which is preliminary data.</text>
</comment>
<dbReference type="PANTHER" id="PTHR21222:SF1">
    <property type="entry name" value="MIT DOMAIN-CONTAINING PROTEIN 1"/>
    <property type="match status" value="1"/>
</dbReference>
<dbReference type="SUPFAM" id="SSF116846">
    <property type="entry name" value="MIT domain"/>
    <property type="match status" value="1"/>
</dbReference>
<evidence type="ECO:0000259" key="1">
    <source>
        <dbReference type="SMART" id="SM00745"/>
    </source>
</evidence>
<proteinExistence type="predicted"/>
<dbReference type="PANTHER" id="PTHR21222">
    <property type="entry name" value="MIT DOMAIN-CONTAINING PROTEIN 1"/>
    <property type="match status" value="1"/>
</dbReference>
<reference evidence="2 3" key="1">
    <citation type="journal article" date="2024" name="BMC Genomics">
        <title>De novo assembly and annotation of Popillia japonica's genome with initial clues to its potential as an invasive pest.</title>
        <authorList>
            <person name="Cucini C."/>
            <person name="Boschi S."/>
            <person name="Funari R."/>
            <person name="Cardaioli E."/>
            <person name="Iannotti N."/>
            <person name="Marturano G."/>
            <person name="Paoli F."/>
            <person name="Bruttini M."/>
            <person name="Carapelli A."/>
            <person name="Frati F."/>
            <person name="Nardi F."/>
        </authorList>
    </citation>
    <scope>NUCLEOTIDE SEQUENCE [LARGE SCALE GENOMIC DNA]</scope>
    <source>
        <strain evidence="2">DMR45628</strain>
    </source>
</reference>
<gene>
    <name evidence="2" type="ORF">QE152_g8330</name>
</gene>
<sequence>MSVENTAASILQRGVDLDTKQRYTEALVCYQEGLQILVDSMKNSIGNKKTYLRGKIEEYMNRAEQIKDKVAKLKDEGKYHEQISIENNSTGYSYDSVFGRFLDEDVIDVKVEDPYVRSFHQCQNFVRFCEVLVKRCKNLKTISLLTTKDGNNNDQMKWFGELESNLQRRGIILVIQYSPTLHDREVILSTGWIIKIGRGLDYFKPPESKFAIGVFDMDFRGCYETTVDIFHSKNVRQPS</sequence>
<dbReference type="InterPro" id="IPR007330">
    <property type="entry name" value="MIT_dom"/>
</dbReference>
<keyword evidence="3" id="KW-1185">Reference proteome</keyword>
<organism evidence="2 3">
    <name type="scientific">Popillia japonica</name>
    <name type="common">Japanese beetle</name>
    <dbReference type="NCBI Taxonomy" id="7064"/>
    <lineage>
        <taxon>Eukaryota</taxon>
        <taxon>Metazoa</taxon>
        <taxon>Ecdysozoa</taxon>
        <taxon>Arthropoda</taxon>
        <taxon>Hexapoda</taxon>
        <taxon>Insecta</taxon>
        <taxon>Pterygota</taxon>
        <taxon>Neoptera</taxon>
        <taxon>Endopterygota</taxon>
        <taxon>Coleoptera</taxon>
        <taxon>Polyphaga</taxon>
        <taxon>Scarabaeiformia</taxon>
        <taxon>Scarabaeidae</taxon>
        <taxon>Rutelinae</taxon>
        <taxon>Popillia</taxon>
    </lineage>
</organism>
<dbReference type="SMART" id="SM00745">
    <property type="entry name" value="MIT"/>
    <property type="match status" value="1"/>
</dbReference>
<evidence type="ECO:0000313" key="3">
    <source>
        <dbReference type="Proteomes" id="UP001458880"/>
    </source>
</evidence>
<evidence type="ECO:0000313" key="2">
    <source>
        <dbReference type="EMBL" id="KAK9743717.1"/>
    </source>
</evidence>
<dbReference type="EMBL" id="JASPKY010000066">
    <property type="protein sequence ID" value="KAK9743717.1"/>
    <property type="molecule type" value="Genomic_DNA"/>
</dbReference>
<dbReference type="AlphaFoldDB" id="A0AAW1M3L5"/>
<dbReference type="InterPro" id="IPR036181">
    <property type="entry name" value="MIT_dom_sf"/>
</dbReference>
<feature type="domain" description="MIT" evidence="1">
    <location>
        <begin position="2"/>
        <end position="75"/>
    </location>
</feature>
<dbReference type="InterPro" id="IPR038113">
    <property type="entry name" value="MITD1_C_sf"/>
</dbReference>